<protein>
    <submittedName>
        <fullName evidence="1">Uncharacterized protein</fullName>
    </submittedName>
</protein>
<evidence type="ECO:0000313" key="2">
    <source>
        <dbReference type="Proteomes" id="UP000218505"/>
    </source>
</evidence>
<dbReference type="Proteomes" id="UP000218505">
    <property type="component" value="Chromosome"/>
</dbReference>
<dbReference type="KEGG" id="apre:CNX65_03415"/>
<reference evidence="1" key="1">
    <citation type="submission" date="2017-09" db="EMBL/GenBank/DDBJ databases">
        <title>Complete Genome Sequence of ansamitocin-producing Bacterium Actinosynnema pretiosum X47.</title>
        <authorList>
            <person name="Cao G."/>
            <person name="Zong G."/>
            <person name="Zhong C."/>
            <person name="Fu J."/>
        </authorList>
    </citation>
    <scope>NUCLEOTIDE SEQUENCE [LARGE SCALE GENOMIC DNA]</scope>
    <source>
        <strain evidence="1">X47</strain>
    </source>
</reference>
<dbReference type="RefSeq" id="WP_096491460.1">
    <property type="nucleotide sequence ID" value="NZ_CP023445.1"/>
</dbReference>
<keyword evidence="2" id="KW-1185">Reference proteome</keyword>
<proteinExistence type="predicted"/>
<organism evidence="1 2">
    <name type="scientific">Actinosynnema pretiosum</name>
    <dbReference type="NCBI Taxonomy" id="42197"/>
    <lineage>
        <taxon>Bacteria</taxon>
        <taxon>Bacillati</taxon>
        <taxon>Actinomycetota</taxon>
        <taxon>Actinomycetes</taxon>
        <taxon>Pseudonocardiales</taxon>
        <taxon>Pseudonocardiaceae</taxon>
        <taxon>Actinosynnema</taxon>
    </lineage>
</organism>
<accession>A0A290Z0F3</accession>
<dbReference type="EMBL" id="CP023445">
    <property type="protein sequence ID" value="ATE52453.1"/>
    <property type="molecule type" value="Genomic_DNA"/>
</dbReference>
<gene>
    <name evidence="1" type="ORF">CNX65_03415</name>
</gene>
<sequence>MSPTARTVLSTAAWLFTGGLLLLFGAPLHWAALTALPVAALAHLATRLPGGGDVLWSPVRDHAATSSQHTHHQASVLAGRLADATEHPARFTTRVQPRLRALALARLRQRHGVADLADPRAARLLGPELHALLTDPGATAPPPDVLARLLEDL</sequence>
<name>A0A290Z0F3_9PSEU</name>
<evidence type="ECO:0000313" key="1">
    <source>
        <dbReference type="EMBL" id="ATE52453.1"/>
    </source>
</evidence>
<dbReference type="AlphaFoldDB" id="A0A290Z0F3"/>